<dbReference type="EMBL" id="CP042434">
    <property type="protein sequence ID" value="QEC73428.1"/>
    <property type="molecule type" value="Genomic_DNA"/>
</dbReference>
<name>A0A5B8VTF0_9BACT</name>
<keyword evidence="3" id="KW-1185">Reference proteome</keyword>
<keyword evidence="1" id="KW-0812">Transmembrane</keyword>
<evidence type="ECO:0000313" key="3">
    <source>
        <dbReference type="Proteomes" id="UP000321291"/>
    </source>
</evidence>
<evidence type="ECO:0000256" key="1">
    <source>
        <dbReference type="SAM" id="Phobius"/>
    </source>
</evidence>
<proteinExistence type="predicted"/>
<gene>
    <name evidence="2" type="ORF">FSB73_18945</name>
</gene>
<dbReference type="KEGG" id="agi:FSB73_18945"/>
<dbReference type="AlphaFoldDB" id="A0A5B8VTF0"/>
<organism evidence="2 3">
    <name type="scientific">Arachidicoccus ginsenosidivorans</name>
    <dbReference type="NCBI Taxonomy" id="496057"/>
    <lineage>
        <taxon>Bacteria</taxon>
        <taxon>Pseudomonadati</taxon>
        <taxon>Bacteroidota</taxon>
        <taxon>Chitinophagia</taxon>
        <taxon>Chitinophagales</taxon>
        <taxon>Chitinophagaceae</taxon>
        <taxon>Arachidicoccus</taxon>
    </lineage>
</organism>
<keyword evidence="1" id="KW-1133">Transmembrane helix</keyword>
<dbReference type="Proteomes" id="UP000321291">
    <property type="component" value="Chromosome"/>
</dbReference>
<dbReference type="RefSeq" id="WP_146785791.1">
    <property type="nucleotide sequence ID" value="NZ_CP042434.1"/>
</dbReference>
<dbReference type="OrthoDB" id="680935at2"/>
<evidence type="ECO:0000313" key="2">
    <source>
        <dbReference type="EMBL" id="QEC73428.1"/>
    </source>
</evidence>
<protein>
    <submittedName>
        <fullName evidence="2">Uncharacterized protein</fullName>
    </submittedName>
</protein>
<accession>A0A5B8VTF0</accession>
<sequence length="201" mass="23210">MINTFRKAIFKQGYSLIIAAWMFTLSFVISNYWAFNASPQKVKQSFESYLASQEKDFETLTTTTASLHLLLNSQADKSALDLQDKEYGLFVYTVGDSTPPKETYWNTFNMNVSQQDLRLPDGYYPIRANNGLFEMLKKTIPTKTGDFLVVAMIPIRWTYFIESKYLETALPMRRIWMVCIMWIRAALGNLFTIPVVRSSLS</sequence>
<keyword evidence="1" id="KW-0472">Membrane</keyword>
<reference evidence="2 3" key="1">
    <citation type="journal article" date="2017" name="Int. J. Syst. Evol. Microbiol.">
        <title>Arachidicoccus ginsenosidivorans sp. nov., with ginsenoside-converting activity isolated from ginseng cultivating soil.</title>
        <authorList>
            <person name="Siddiqi M.Z."/>
            <person name="Aslam Z."/>
            <person name="Im W.T."/>
        </authorList>
    </citation>
    <scope>NUCLEOTIDE SEQUENCE [LARGE SCALE GENOMIC DNA]</scope>
    <source>
        <strain evidence="2 3">Gsoil 809</strain>
    </source>
</reference>
<feature type="transmembrane region" description="Helical" evidence="1">
    <location>
        <begin position="12"/>
        <end position="35"/>
    </location>
</feature>